<gene>
    <name evidence="1" type="ORF">GOODEAATRI_023338</name>
</gene>
<keyword evidence="2" id="KW-1185">Reference proteome</keyword>
<proteinExistence type="predicted"/>
<dbReference type="EMBL" id="JAHRIO010022489">
    <property type="protein sequence ID" value="MEQ2166030.1"/>
    <property type="molecule type" value="Genomic_DNA"/>
</dbReference>
<name>A0ABV0N3R5_9TELE</name>
<sequence length="116" mass="12841">MQKDPRLGVKPRAFLLQGKSATNCANVQPTLNFDFSKYTSRQAIWPVHVSSYKFQSNLKVATYSGPDGSMKIQQMKYKSHNGSNNASSSVMSPMTWSQTLLSLSLTSAFGVFKILV</sequence>
<evidence type="ECO:0000313" key="2">
    <source>
        <dbReference type="Proteomes" id="UP001476798"/>
    </source>
</evidence>
<protein>
    <submittedName>
        <fullName evidence="1">Uncharacterized protein</fullName>
    </submittedName>
</protein>
<accession>A0ABV0N3R5</accession>
<comment type="caution">
    <text evidence="1">The sequence shown here is derived from an EMBL/GenBank/DDBJ whole genome shotgun (WGS) entry which is preliminary data.</text>
</comment>
<reference evidence="1 2" key="1">
    <citation type="submission" date="2021-06" db="EMBL/GenBank/DDBJ databases">
        <authorList>
            <person name="Palmer J.M."/>
        </authorList>
    </citation>
    <scope>NUCLEOTIDE SEQUENCE [LARGE SCALE GENOMIC DNA]</scope>
    <source>
        <strain evidence="1 2">GA_2019</strain>
        <tissue evidence="1">Muscle</tissue>
    </source>
</reference>
<evidence type="ECO:0000313" key="1">
    <source>
        <dbReference type="EMBL" id="MEQ2166030.1"/>
    </source>
</evidence>
<organism evidence="1 2">
    <name type="scientific">Goodea atripinnis</name>
    <dbReference type="NCBI Taxonomy" id="208336"/>
    <lineage>
        <taxon>Eukaryota</taxon>
        <taxon>Metazoa</taxon>
        <taxon>Chordata</taxon>
        <taxon>Craniata</taxon>
        <taxon>Vertebrata</taxon>
        <taxon>Euteleostomi</taxon>
        <taxon>Actinopterygii</taxon>
        <taxon>Neopterygii</taxon>
        <taxon>Teleostei</taxon>
        <taxon>Neoteleostei</taxon>
        <taxon>Acanthomorphata</taxon>
        <taxon>Ovalentaria</taxon>
        <taxon>Atherinomorphae</taxon>
        <taxon>Cyprinodontiformes</taxon>
        <taxon>Goodeidae</taxon>
        <taxon>Goodea</taxon>
    </lineage>
</organism>
<dbReference type="Proteomes" id="UP001476798">
    <property type="component" value="Unassembled WGS sequence"/>
</dbReference>